<evidence type="ECO:0000313" key="3">
    <source>
        <dbReference type="EMBL" id="CAD9214930.1"/>
    </source>
</evidence>
<dbReference type="GO" id="GO:0006887">
    <property type="term" value="P:exocytosis"/>
    <property type="evidence" value="ECO:0007669"/>
    <property type="project" value="TreeGrafter"/>
</dbReference>
<name>A0A6U1JSI6_9CHLO</name>
<evidence type="ECO:0000313" key="2">
    <source>
        <dbReference type="EMBL" id="CAD9214927.1"/>
    </source>
</evidence>
<gene>
    <name evidence="2" type="ORF">TCHU04912_LOCUS17167</name>
    <name evidence="3" type="ORF">TCHU04912_LOCUS17170</name>
</gene>
<sequence>MYFSPGQLLIDSFAVPGSPNSGLDAPQVVGISCPVAHTLCRAMLGQVVQRMHALLLAHLQRFTFSQTGALRLKHDVSEYSGAVRGMGGGEEALETELKAMVSILIISPASLLGVVDGSLRMSHKDALRFIQLREDFKTARVGGKSLATIFASE</sequence>
<dbReference type="GO" id="GO:0006893">
    <property type="term" value="P:Golgi to plasma membrane transport"/>
    <property type="evidence" value="ECO:0007669"/>
    <property type="project" value="TreeGrafter"/>
</dbReference>
<dbReference type="Pfam" id="PF07393">
    <property type="entry name" value="Sec10_HB"/>
    <property type="match status" value="1"/>
</dbReference>
<dbReference type="AlphaFoldDB" id="A0A6U1JSI6"/>
<dbReference type="InterPro" id="IPR009976">
    <property type="entry name" value="Sec10-like"/>
</dbReference>
<dbReference type="PANTHER" id="PTHR12100">
    <property type="entry name" value="SEC10"/>
    <property type="match status" value="1"/>
</dbReference>
<organism evidence="2">
    <name type="scientific">Tetraselmis chuii</name>
    <dbReference type="NCBI Taxonomy" id="63592"/>
    <lineage>
        <taxon>Eukaryota</taxon>
        <taxon>Viridiplantae</taxon>
        <taxon>Chlorophyta</taxon>
        <taxon>core chlorophytes</taxon>
        <taxon>Chlorodendrophyceae</taxon>
        <taxon>Chlorodendrales</taxon>
        <taxon>Chlorodendraceae</taxon>
        <taxon>Tetraselmis</taxon>
    </lineage>
</organism>
<dbReference type="EMBL" id="HBGG01032824">
    <property type="protein sequence ID" value="CAD9214930.1"/>
    <property type="molecule type" value="Transcribed_RNA"/>
</dbReference>
<protein>
    <recommendedName>
        <fullName evidence="1">Exocyst complex component Sec10-like alpha-helical bundle domain-containing protein</fullName>
    </recommendedName>
</protein>
<dbReference type="InterPro" id="IPR048627">
    <property type="entry name" value="Sec10_HB"/>
</dbReference>
<dbReference type="GO" id="GO:0000145">
    <property type="term" value="C:exocyst"/>
    <property type="evidence" value="ECO:0007669"/>
    <property type="project" value="TreeGrafter"/>
</dbReference>
<dbReference type="PANTHER" id="PTHR12100:SF0">
    <property type="entry name" value="EXOCYST COMPLEX COMPONENT 5"/>
    <property type="match status" value="1"/>
</dbReference>
<dbReference type="EMBL" id="HBGG01032821">
    <property type="protein sequence ID" value="CAD9214927.1"/>
    <property type="molecule type" value="Transcribed_RNA"/>
</dbReference>
<proteinExistence type="predicted"/>
<accession>A0A6U1JSI6</accession>
<feature type="domain" description="Exocyst complex component Sec10-like alpha-helical bundle" evidence="1">
    <location>
        <begin position="41"/>
        <end position="141"/>
    </location>
</feature>
<evidence type="ECO:0000259" key="1">
    <source>
        <dbReference type="Pfam" id="PF07393"/>
    </source>
</evidence>
<reference evidence="2" key="1">
    <citation type="submission" date="2021-01" db="EMBL/GenBank/DDBJ databases">
        <authorList>
            <person name="Corre E."/>
            <person name="Pelletier E."/>
            <person name="Niang G."/>
            <person name="Scheremetjew M."/>
            <person name="Finn R."/>
            <person name="Kale V."/>
            <person name="Holt S."/>
            <person name="Cochrane G."/>
            <person name="Meng A."/>
            <person name="Brown T."/>
            <person name="Cohen L."/>
        </authorList>
    </citation>
    <scope>NUCLEOTIDE SEQUENCE</scope>
    <source>
        <strain evidence="2">PLY429</strain>
    </source>
</reference>